<protein>
    <recommendedName>
        <fullName evidence="3">DUF2505 domain-containing protein</fullName>
    </recommendedName>
</protein>
<evidence type="ECO:0008006" key="3">
    <source>
        <dbReference type="Google" id="ProtNLM"/>
    </source>
</evidence>
<evidence type="ECO:0000313" key="1">
    <source>
        <dbReference type="EMBL" id="GAA3621681.1"/>
    </source>
</evidence>
<name>A0ABP6ZZU2_9ACTN</name>
<dbReference type="Gene3D" id="3.30.530.20">
    <property type="match status" value="1"/>
</dbReference>
<dbReference type="InterPro" id="IPR019639">
    <property type="entry name" value="DUF2505"/>
</dbReference>
<comment type="caution">
    <text evidence="1">The sequence shown here is derived from an EMBL/GenBank/DDBJ whole genome shotgun (WGS) entry which is preliminary data.</text>
</comment>
<dbReference type="Pfam" id="PF10698">
    <property type="entry name" value="DUF2505"/>
    <property type="match status" value="1"/>
</dbReference>
<evidence type="ECO:0000313" key="2">
    <source>
        <dbReference type="Proteomes" id="UP001501490"/>
    </source>
</evidence>
<dbReference type="InterPro" id="IPR023393">
    <property type="entry name" value="START-like_dom_sf"/>
</dbReference>
<dbReference type="Proteomes" id="UP001501490">
    <property type="component" value="Unassembled WGS sequence"/>
</dbReference>
<organism evidence="1 2">
    <name type="scientific">Microlunatus ginsengisoli</name>
    <dbReference type="NCBI Taxonomy" id="363863"/>
    <lineage>
        <taxon>Bacteria</taxon>
        <taxon>Bacillati</taxon>
        <taxon>Actinomycetota</taxon>
        <taxon>Actinomycetes</taxon>
        <taxon>Propionibacteriales</taxon>
        <taxon>Propionibacteriaceae</taxon>
        <taxon>Microlunatus</taxon>
    </lineage>
</organism>
<dbReference type="RefSeq" id="WP_344804942.1">
    <property type="nucleotide sequence ID" value="NZ_BAABAB010000016.1"/>
</dbReference>
<sequence>MDISSTIEFAAEPDRVYAMMTDPDYLEQVCEASEATAYDVSVAGAKTTTNRTLRAPAAAAKFTGPDLPVVEEVSWGPDKGDGSRDGALKLTIPGQPVTMNGTMALGRGGPGTRVVLTGQLKVNIPLLGRKLEESAAPAVLAGFRVQQKVGNSWLEG</sequence>
<reference evidence="2" key="1">
    <citation type="journal article" date="2019" name="Int. J. Syst. Evol. Microbiol.">
        <title>The Global Catalogue of Microorganisms (GCM) 10K type strain sequencing project: providing services to taxonomists for standard genome sequencing and annotation.</title>
        <authorList>
            <consortium name="The Broad Institute Genomics Platform"/>
            <consortium name="The Broad Institute Genome Sequencing Center for Infectious Disease"/>
            <person name="Wu L."/>
            <person name="Ma J."/>
        </authorList>
    </citation>
    <scope>NUCLEOTIDE SEQUENCE [LARGE SCALE GENOMIC DNA]</scope>
    <source>
        <strain evidence="2">JCM 16929</strain>
    </source>
</reference>
<dbReference type="SUPFAM" id="SSF55961">
    <property type="entry name" value="Bet v1-like"/>
    <property type="match status" value="1"/>
</dbReference>
<gene>
    <name evidence="1" type="ORF">GCM10022236_25070</name>
</gene>
<dbReference type="EMBL" id="BAABAB010000016">
    <property type="protein sequence ID" value="GAA3621681.1"/>
    <property type="molecule type" value="Genomic_DNA"/>
</dbReference>
<keyword evidence="2" id="KW-1185">Reference proteome</keyword>
<proteinExistence type="predicted"/>
<accession>A0ABP6ZZU2</accession>